<dbReference type="Proteomes" id="UP001204486">
    <property type="component" value="Unassembled WGS sequence"/>
</dbReference>
<evidence type="ECO:0000256" key="1">
    <source>
        <dbReference type="ARBA" id="ARBA00022676"/>
    </source>
</evidence>
<proteinExistence type="predicted"/>
<dbReference type="EC" id="2.4.-.-" evidence="4"/>
<reference evidence="4" key="2">
    <citation type="submission" date="2022-07" db="EMBL/GenBank/DDBJ databases">
        <title>Prevotella copri.</title>
        <authorList>
            <person name="Yang C."/>
        </authorList>
    </citation>
    <scope>NUCLEOTIDE SEQUENCE</scope>
    <source>
        <strain evidence="4">HF1476</strain>
    </source>
</reference>
<evidence type="ECO:0000256" key="2">
    <source>
        <dbReference type="ARBA" id="ARBA00022679"/>
    </source>
</evidence>
<dbReference type="EMBL" id="QRNB01000023">
    <property type="protein sequence ID" value="RHK10981.1"/>
    <property type="molecule type" value="Genomic_DNA"/>
</dbReference>
<organism evidence="4 9">
    <name type="scientific">Segatella copri</name>
    <dbReference type="NCBI Taxonomy" id="165179"/>
    <lineage>
        <taxon>Bacteria</taxon>
        <taxon>Pseudomonadati</taxon>
        <taxon>Bacteroidota</taxon>
        <taxon>Bacteroidia</taxon>
        <taxon>Bacteroidales</taxon>
        <taxon>Prevotellaceae</taxon>
        <taxon>Segatella</taxon>
    </lineage>
</organism>
<dbReference type="InterPro" id="IPR001173">
    <property type="entry name" value="Glyco_trans_2-like"/>
</dbReference>
<evidence type="ECO:0000313" key="7">
    <source>
        <dbReference type="Proteomes" id="UP000286211"/>
    </source>
</evidence>
<dbReference type="EMBL" id="JANDWN010000004">
    <property type="protein sequence ID" value="MCP9598874.1"/>
    <property type="molecule type" value="Genomic_DNA"/>
</dbReference>
<accession>A0A3R6ECR1</accession>
<dbReference type="PANTHER" id="PTHR22916:SF51">
    <property type="entry name" value="GLYCOSYLTRANSFERASE EPSH-RELATED"/>
    <property type="match status" value="1"/>
</dbReference>
<comment type="caution">
    <text evidence="4">The sequence shown here is derived from an EMBL/GenBank/DDBJ whole genome shotgun (WGS) entry which is preliminary data.</text>
</comment>
<dbReference type="SUPFAM" id="SSF53448">
    <property type="entry name" value="Nucleotide-diphospho-sugar transferases"/>
    <property type="match status" value="1"/>
</dbReference>
<dbReference type="Proteomes" id="UP000286211">
    <property type="component" value="Unassembled WGS sequence"/>
</dbReference>
<evidence type="ECO:0000313" key="8">
    <source>
        <dbReference type="Proteomes" id="UP000286501"/>
    </source>
</evidence>
<dbReference type="RefSeq" id="WP_118200272.1">
    <property type="nucleotide sequence ID" value="NZ_JANDWK010000004.1"/>
</dbReference>
<dbReference type="CDD" id="cd00761">
    <property type="entry name" value="Glyco_tranf_GTA_type"/>
    <property type="match status" value="1"/>
</dbReference>
<keyword evidence="2 4" id="KW-0808">Transferase</keyword>
<name>A0A3R6ECR1_9BACT</name>
<dbReference type="GO" id="GO:0016758">
    <property type="term" value="F:hexosyltransferase activity"/>
    <property type="evidence" value="ECO:0007669"/>
    <property type="project" value="UniProtKB-ARBA"/>
</dbReference>
<dbReference type="Pfam" id="PF00535">
    <property type="entry name" value="Glycos_transf_2"/>
    <property type="match status" value="1"/>
</dbReference>
<protein>
    <submittedName>
        <fullName evidence="4">Glycosyltransferase</fullName>
        <ecNumber evidence="4">2.4.-.-</ecNumber>
    </submittedName>
</protein>
<dbReference type="AlphaFoldDB" id="A0A3R6ECR1"/>
<reference evidence="7 8" key="1">
    <citation type="submission" date="2018-08" db="EMBL/GenBank/DDBJ databases">
        <title>A genome reference for cultivated species of the human gut microbiota.</title>
        <authorList>
            <person name="Zou Y."/>
            <person name="Xue W."/>
            <person name="Luo G."/>
        </authorList>
    </citation>
    <scope>NUCLEOTIDE SEQUENCE [LARGE SCALE GENOMIC DNA]</scope>
    <source>
        <strain evidence="6 7">AF46-2NS</strain>
        <strain evidence="5 8">AM22-1</strain>
    </source>
</reference>
<evidence type="ECO:0000313" key="5">
    <source>
        <dbReference type="EMBL" id="RHG68201.1"/>
    </source>
</evidence>
<dbReference type="PANTHER" id="PTHR22916">
    <property type="entry name" value="GLYCOSYLTRANSFERASE"/>
    <property type="match status" value="1"/>
</dbReference>
<feature type="domain" description="Glycosyltransferase 2-like" evidence="3">
    <location>
        <begin position="5"/>
        <end position="162"/>
    </location>
</feature>
<dbReference type="InterPro" id="IPR029044">
    <property type="entry name" value="Nucleotide-diphossugar_trans"/>
</dbReference>
<evidence type="ECO:0000313" key="9">
    <source>
        <dbReference type="Proteomes" id="UP001204486"/>
    </source>
</evidence>
<dbReference type="Gene3D" id="3.90.550.10">
    <property type="entry name" value="Spore Coat Polysaccharide Biosynthesis Protein SpsA, Chain A"/>
    <property type="match status" value="1"/>
</dbReference>
<keyword evidence="1 4" id="KW-0328">Glycosyltransferase</keyword>
<dbReference type="Proteomes" id="UP000286501">
    <property type="component" value="Unassembled WGS sequence"/>
</dbReference>
<evidence type="ECO:0000313" key="4">
    <source>
        <dbReference type="EMBL" id="MCP9598874.1"/>
    </source>
</evidence>
<evidence type="ECO:0000259" key="3">
    <source>
        <dbReference type="Pfam" id="PF00535"/>
    </source>
</evidence>
<dbReference type="EMBL" id="QRIN01000008">
    <property type="protein sequence ID" value="RHG68201.1"/>
    <property type="molecule type" value="Genomic_DNA"/>
</dbReference>
<gene>
    <name evidence="6" type="ORF">DW079_05865</name>
    <name evidence="5" type="ORF">DW250_02855</name>
    <name evidence="4" type="ORF">NNC55_02705</name>
</gene>
<sequence>MLKISILTPIYGVEKYIEQCARSLFEQSYASIEYIFVDDCTSDKSIGILQSLLKEYPERAQQVRIIHHDRNRGVGAARQTALMAATGDYLLFADSDDMLPEDAVEKLTTKAESTHADLVDGGYREWCDEKAGRLQKPFDVSDEQLLKLLVCQNIITNRLWGRIYKRSLIMEHRIFFEEGINYAEDLFWNAQFMFYGKKVNIDDAVYYYRTDNENSYNHNISEKNLLSYFKSTRRLIDFFEQNDTEHQYLRATEIGIVNAYRWAANAHVAFEKVDQALYYKPKSYLIRLIIKFIKKGVPVKRVNLIYLAYRKLYTLLISAPSAVS</sequence>
<evidence type="ECO:0000313" key="6">
    <source>
        <dbReference type="EMBL" id="RHK10981.1"/>
    </source>
</evidence>